<comment type="caution">
    <text evidence="2">The sequence shown here is derived from an EMBL/GenBank/DDBJ whole genome shotgun (WGS) entry which is preliminary data.</text>
</comment>
<name>A0A5B1CDD8_9BACT</name>
<dbReference type="Gene3D" id="2.60.40.10">
    <property type="entry name" value="Immunoglobulins"/>
    <property type="match status" value="2"/>
</dbReference>
<dbReference type="InterPro" id="IPR013783">
    <property type="entry name" value="Ig-like_fold"/>
</dbReference>
<organism evidence="2 3">
    <name type="scientific">Rubripirellula obstinata</name>
    <dbReference type="NCBI Taxonomy" id="406547"/>
    <lineage>
        <taxon>Bacteria</taxon>
        <taxon>Pseudomonadati</taxon>
        <taxon>Planctomycetota</taxon>
        <taxon>Planctomycetia</taxon>
        <taxon>Pirellulales</taxon>
        <taxon>Pirellulaceae</taxon>
        <taxon>Rubripirellula</taxon>
    </lineage>
</organism>
<evidence type="ECO:0000313" key="2">
    <source>
        <dbReference type="EMBL" id="KAA1257769.1"/>
    </source>
</evidence>
<evidence type="ECO:0008006" key="4">
    <source>
        <dbReference type="Google" id="ProtNLM"/>
    </source>
</evidence>
<proteinExistence type="predicted"/>
<keyword evidence="1" id="KW-0732">Signal</keyword>
<dbReference type="PANTHER" id="PTHR37833">
    <property type="entry name" value="LIPOPROTEIN-RELATED"/>
    <property type="match status" value="1"/>
</dbReference>
<protein>
    <recommendedName>
        <fullName evidence="4">DUF1573 domain-containing protein</fullName>
    </recommendedName>
</protein>
<dbReference type="AlphaFoldDB" id="A0A5B1CDD8"/>
<evidence type="ECO:0000256" key="1">
    <source>
        <dbReference type="SAM" id="SignalP"/>
    </source>
</evidence>
<dbReference type="InterPro" id="IPR011467">
    <property type="entry name" value="DUF1573"/>
</dbReference>
<feature type="chain" id="PRO_5023011938" description="DUF1573 domain-containing protein" evidence="1">
    <location>
        <begin position="37"/>
        <end position="344"/>
    </location>
</feature>
<keyword evidence="3" id="KW-1185">Reference proteome</keyword>
<evidence type="ECO:0000313" key="3">
    <source>
        <dbReference type="Proteomes" id="UP000322699"/>
    </source>
</evidence>
<gene>
    <name evidence="2" type="ORF">LF1_02590</name>
</gene>
<dbReference type="Pfam" id="PF07610">
    <property type="entry name" value="DUF1573"/>
    <property type="match status" value="1"/>
</dbReference>
<dbReference type="EMBL" id="VRLW01000001">
    <property type="protein sequence ID" value="KAA1257769.1"/>
    <property type="molecule type" value="Genomic_DNA"/>
</dbReference>
<dbReference type="PANTHER" id="PTHR37833:SF1">
    <property type="entry name" value="SIGNAL PEPTIDE PROTEIN"/>
    <property type="match status" value="1"/>
</dbReference>
<feature type="signal peptide" evidence="1">
    <location>
        <begin position="1"/>
        <end position="36"/>
    </location>
</feature>
<sequence precursor="true">MNFRCLWDNTMSRLMLGLLFASLCLFASVTSATVVAATWADSAFPIKTHDFGTVAVAAKTEFLFPVVNNSQSPMHLSSVRASCGCTIPTIQTHYLQPGQTGYIKTEFNTNTFRGKKGATVTVVIDQPSYAEVQLKVDGYIRSDMVFHPGSLDFNKITQGEVHVKSTKVLYAGRSDWQVLDVKTNKPWLLPQVKETVRNGGTINYEISIQVLENAPEGYFQDEVVVVTNDRNKPNVPLRISGQVESLLTLSPQSIALGSLKPGETVKSKLVLIGKQPFQVESMTAEGWEIDFDPTVQAKKMHVLRPELTFTGDQSGPTKVSLVIKTSGQQSVTAKCTIHADIRGE</sequence>
<dbReference type="RefSeq" id="WP_235033132.1">
    <property type="nucleotide sequence ID" value="NZ_LWSK01000132.1"/>
</dbReference>
<accession>A0A5B1CDD8</accession>
<reference evidence="2 3" key="1">
    <citation type="submission" date="2019-08" db="EMBL/GenBank/DDBJ databases">
        <title>Deep-cultivation of Planctomycetes and their phenomic and genomic characterization uncovers novel biology.</title>
        <authorList>
            <person name="Wiegand S."/>
            <person name="Jogler M."/>
            <person name="Boedeker C."/>
            <person name="Pinto D."/>
            <person name="Vollmers J."/>
            <person name="Rivas-Marin E."/>
            <person name="Kohn T."/>
            <person name="Peeters S.H."/>
            <person name="Heuer A."/>
            <person name="Rast P."/>
            <person name="Oberbeckmann S."/>
            <person name="Bunk B."/>
            <person name="Jeske O."/>
            <person name="Meyerdierks A."/>
            <person name="Storesund J.E."/>
            <person name="Kallscheuer N."/>
            <person name="Luecker S."/>
            <person name="Lage O.M."/>
            <person name="Pohl T."/>
            <person name="Merkel B.J."/>
            <person name="Hornburger P."/>
            <person name="Mueller R.-W."/>
            <person name="Bruemmer F."/>
            <person name="Labrenz M."/>
            <person name="Spormann A.M."/>
            <person name="Op Den Camp H."/>
            <person name="Overmann J."/>
            <person name="Amann R."/>
            <person name="Jetten M.S.M."/>
            <person name="Mascher T."/>
            <person name="Medema M.H."/>
            <person name="Devos D.P."/>
            <person name="Kaster A.-K."/>
            <person name="Ovreas L."/>
            <person name="Rohde M."/>
            <person name="Galperin M.Y."/>
            <person name="Jogler C."/>
        </authorList>
    </citation>
    <scope>NUCLEOTIDE SEQUENCE [LARGE SCALE GENOMIC DNA]</scope>
    <source>
        <strain evidence="2 3">LF1</strain>
    </source>
</reference>
<dbReference type="Proteomes" id="UP000322699">
    <property type="component" value="Unassembled WGS sequence"/>
</dbReference>